<dbReference type="Proteomes" id="UP000316270">
    <property type="component" value="Chromosome 15"/>
</dbReference>
<feature type="domain" description="Beta-lactamase-related" evidence="4">
    <location>
        <begin position="61"/>
        <end position="425"/>
    </location>
</feature>
<evidence type="ECO:0000256" key="3">
    <source>
        <dbReference type="SAM" id="MobiDB-lite"/>
    </source>
</evidence>
<evidence type="ECO:0000313" key="6">
    <source>
        <dbReference type="Proteomes" id="UP000316270"/>
    </source>
</evidence>
<accession>A0A517LLG4</accession>
<name>A0A517LLG4_9PEZI</name>
<dbReference type="Pfam" id="PF00144">
    <property type="entry name" value="Beta-lactamase"/>
    <property type="match status" value="1"/>
</dbReference>
<reference evidence="5 6" key="1">
    <citation type="submission" date="2019-07" db="EMBL/GenBank/DDBJ databases">
        <title>Finished genome of Venturia effusa.</title>
        <authorList>
            <person name="Young C.A."/>
            <person name="Cox M.P."/>
            <person name="Ganley A.R.D."/>
            <person name="David W.J."/>
        </authorList>
    </citation>
    <scope>NUCLEOTIDE SEQUENCE [LARGE SCALE GENOMIC DNA]</scope>
    <source>
        <strain evidence="6">albino</strain>
    </source>
</reference>
<dbReference type="Gene3D" id="3.40.710.10">
    <property type="entry name" value="DD-peptidase/beta-lactamase superfamily"/>
    <property type="match status" value="1"/>
</dbReference>
<evidence type="ECO:0000256" key="2">
    <source>
        <dbReference type="ARBA" id="ARBA00022801"/>
    </source>
</evidence>
<dbReference type="InterPro" id="IPR050789">
    <property type="entry name" value="Diverse_Enzym_Activities"/>
</dbReference>
<dbReference type="SUPFAM" id="SSF56601">
    <property type="entry name" value="beta-lactamase/transpeptidase-like"/>
    <property type="match status" value="1"/>
</dbReference>
<dbReference type="EMBL" id="CP042199">
    <property type="protein sequence ID" value="QDS76482.1"/>
    <property type="molecule type" value="Genomic_DNA"/>
</dbReference>
<dbReference type="GO" id="GO:0016787">
    <property type="term" value="F:hydrolase activity"/>
    <property type="evidence" value="ECO:0007669"/>
    <property type="project" value="UniProtKB-KW"/>
</dbReference>
<evidence type="ECO:0000313" key="5">
    <source>
        <dbReference type="EMBL" id="QDS76482.1"/>
    </source>
</evidence>
<proteinExistence type="inferred from homology"/>
<feature type="region of interest" description="Disordered" evidence="3">
    <location>
        <begin position="13"/>
        <end position="34"/>
    </location>
</feature>
<keyword evidence="2" id="KW-0378">Hydrolase</keyword>
<evidence type="ECO:0000256" key="1">
    <source>
        <dbReference type="ARBA" id="ARBA00009009"/>
    </source>
</evidence>
<dbReference type="InterPro" id="IPR012338">
    <property type="entry name" value="Beta-lactam/transpept-like"/>
</dbReference>
<dbReference type="InterPro" id="IPR001466">
    <property type="entry name" value="Beta-lactam-related"/>
</dbReference>
<organism evidence="5 6">
    <name type="scientific">Venturia effusa</name>
    <dbReference type="NCBI Taxonomy" id="50376"/>
    <lineage>
        <taxon>Eukaryota</taxon>
        <taxon>Fungi</taxon>
        <taxon>Dikarya</taxon>
        <taxon>Ascomycota</taxon>
        <taxon>Pezizomycotina</taxon>
        <taxon>Dothideomycetes</taxon>
        <taxon>Pleosporomycetidae</taxon>
        <taxon>Venturiales</taxon>
        <taxon>Venturiaceae</taxon>
        <taxon>Venturia</taxon>
    </lineage>
</organism>
<dbReference type="STRING" id="50376.A0A517LLG4"/>
<dbReference type="AlphaFoldDB" id="A0A517LLG4"/>
<protein>
    <recommendedName>
        <fullName evidence="4">Beta-lactamase-related domain-containing protein</fullName>
    </recommendedName>
</protein>
<gene>
    <name evidence="5" type="ORF">FKW77_005147</name>
</gene>
<dbReference type="PANTHER" id="PTHR43283">
    <property type="entry name" value="BETA-LACTAMASE-RELATED"/>
    <property type="match status" value="1"/>
</dbReference>
<feature type="compositionally biased region" description="Basic and acidic residues" evidence="3">
    <location>
        <begin position="19"/>
        <end position="32"/>
    </location>
</feature>
<dbReference type="PANTHER" id="PTHR43283:SF17">
    <property type="entry name" value="(LOVD), PUTATIVE (AFU_ORTHOLOGUE AFUA_5G00920)-RELATED"/>
    <property type="match status" value="1"/>
</dbReference>
<evidence type="ECO:0000259" key="4">
    <source>
        <dbReference type="Pfam" id="PF00144"/>
    </source>
</evidence>
<dbReference type="OrthoDB" id="428260at2759"/>
<comment type="similarity">
    <text evidence="1">Belongs to the class-A beta-lactamase family.</text>
</comment>
<keyword evidence="6" id="KW-1185">Reference proteome</keyword>
<sequence length="445" mass="48334">MYSALREMFRRMASSTRSGSERNGSDVVEKPAQKSTLVAPAASEPLTGFERTLKECVGRHTHVVPGCVLAAVDKTGDIFYLRAVGDAGVAPDARPITTEDSFWIASCTKLFTSICALQQVEKGLVDLDEDISRILPELKEPQIITADSTSEHGYVLNTAKNKVTLRQLLTHTSGVGYGFMSPLITTWRDHVGPSQEELSGSVAKTYDAPLLFEPGEGWAYGGGIDWAGIMVERLNNGQSLGEYMDKHIWTPFDMKHTTFHLDKHDEVRARLVPAALRDDDGKLIPNPGPTFLETVTEHSGGGGLWSTVPDYIKVLADLISPEPKLLKIETITTLLAAPQIPLDSPALPTLVGSRGGALAANAAATDAPVNYGCGGLVLTRDSEILPKGTLSWGGLPNLKWFVNREHGVAAMYASQVLPPGDKRSVDLSNEFFKEVMRLNAERQER</sequence>